<evidence type="ECO:0000313" key="2">
    <source>
        <dbReference type="Proteomes" id="UP000184267"/>
    </source>
</evidence>
<reference evidence="1 2" key="1">
    <citation type="submission" date="2016-10" db="EMBL/GenBank/DDBJ databases">
        <title>Genome sequence of the basidiomycete white-rot fungus Trametes pubescens.</title>
        <authorList>
            <person name="Makela M.R."/>
            <person name="Granchi Z."/>
            <person name="Peng M."/>
            <person name="De Vries R.P."/>
            <person name="Grigoriev I."/>
            <person name="Riley R."/>
            <person name="Hilden K."/>
        </authorList>
    </citation>
    <scope>NUCLEOTIDE SEQUENCE [LARGE SCALE GENOMIC DNA]</scope>
    <source>
        <strain evidence="1 2">FBCC735</strain>
    </source>
</reference>
<keyword evidence="2" id="KW-1185">Reference proteome</keyword>
<dbReference type="Proteomes" id="UP000184267">
    <property type="component" value="Unassembled WGS sequence"/>
</dbReference>
<name>A0A1M2V5B9_TRAPU</name>
<dbReference type="AlphaFoldDB" id="A0A1M2V5B9"/>
<sequence>MAASPRWSRKADSGLCCTPQGLTITRLQRVATKGVIGLPPGGSILHAIVGMALLSKNGFNDPPNVPGPLLGFG</sequence>
<gene>
    <name evidence="1" type="ORF">TRAPUB_6629</name>
</gene>
<dbReference type="EMBL" id="MNAD01001649">
    <property type="protein sequence ID" value="OJT02773.1"/>
    <property type="molecule type" value="Genomic_DNA"/>
</dbReference>
<evidence type="ECO:0000313" key="1">
    <source>
        <dbReference type="EMBL" id="OJT02773.1"/>
    </source>
</evidence>
<proteinExistence type="predicted"/>
<organism evidence="1 2">
    <name type="scientific">Trametes pubescens</name>
    <name type="common">White-rot fungus</name>
    <dbReference type="NCBI Taxonomy" id="154538"/>
    <lineage>
        <taxon>Eukaryota</taxon>
        <taxon>Fungi</taxon>
        <taxon>Dikarya</taxon>
        <taxon>Basidiomycota</taxon>
        <taxon>Agaricomycotina</taxon>
        <taxon>Agaricomycetes</taxon>
        <taxon>Polyporales</taxon>
        <taxon>Polyporaceae</taxon>
        <taxon>Trametes</taxon>
    </lineage>
</organism>
<accession>A0A1M2V5B9</accession>
<protein>
    <submittedName>
        <fullName evidence="1">Uncharacterized protein</fullName>
    </submittedName>
</protein>
<comment type="caution">
    <text evidence="1">The sequence shown here is derived from an EMBL/GenBank/DDBJ whole genome shotgun (WGS) entry which is preliminary data.</text>
</comment>